<accession>A0A6J2TJX7</accession>
<organism evidence="2 3">
    <name type="scientific">Drosophila lebanonensis</name>
    <name type="common">Fruit fly</name>
    <name type="synonym">Scaptodrosophila lebanonensis</name>
    <dbReference type="NCBI Taxonomy" id="7225"/>
    <lineage>
        <taxon>Eukaryota</taxon>
        <taxon>Metazoa</taxon>
        <taxon>Ecdysozoa</taxon>
        <taxon>Arthropoda</taxon>
        <taxon>Hexapoda</taxon>
        <taxon>Insecta</taxon>
        <taxon>Pterygota</taxon>
        <taxon>Neoptera</taxon>
        <taxon>Endopterygota</taxon>
        <taxon>Diptera</taxon>
        <taxon>Brachycera</taxon>
        <taxon>Muscomorpha</taxon>
        <taxon>Ephydroidea</taxon>
        <taxon>Drosophilidae</taxon>
        <taxon>Scaptodrosophila</taxon>
    </lineage>
</organism>
<dbReference type="PANTHER" id="PTHR21398">
    <property type="entry name" value="AGAP007094-PA"/>
    <property type="match status" value="1"/>
</dbReference>
<dbReference type="PANTHER" id="PTHR21398:SF1">
    <property type="entry name" value="FI03705P"/>
    <property type="match status" value="1"/>
</dbReference>
<reference evidence="3" key="1">
    <citation type="submission" date="2025-08" db="UniProtKB">
        <authorList>
            <consortium name="RefSeq"/>
        </authorList>
    </citation>
    <scope>IDENTIFICATION</scope>
    <source>
        <strain evidence="3">11010-0011.00</strain>
        <tissue evidence="3">Whole body</tissue>
    </source>
</reference>
<dbReference type="Pfam" id="PF07841">
    <property type="entry name" value="DM4_12"/>
    <property type="match status" value="1"/>
</dbReference>
<protein>
    <submittedName>
        <fullName evidence="3">Uncharacterized protein LOC115625415</fullName>
    </submittedName>
</protein>
<dbReference type="GeneID" id="115625415"/>
<dbReference type="RefSeq" id="XP_030376314.1">
    <property type="nucleotide sequence ID" value="XM_030520454.1"/>
</dbReference>
<keyword evidence="2" id="KW-1185">Reference proteome</keyword>
<gene>
    <name evidence="3" type="primary">LOC115625415</name>
</gene>
<proteinExistence type="predicted"/>
<dbReference type="OrthoDB" id="6617264at2759"/>
<dbReference type="AlphaFoldDB" id="A0A6J2TJX7"/>
<evidence type="ECO:0000313" key="2">
    <source>
        <dbReference type="Proteomes" id="UP000504634"/>
    </source>
</evidence>
<feature type="region of interest" description="Disordered" evidence="1">
    <location>
        <begin position="322"/>
        <end position="346"/>
    </location>
</feature>
<dbReference type="Proteomes" id="UP000504634">
    <property type="component" value="Unplaced"/>
</dbReference>
<name>A0A6J2TJX7_DROLE</name>
<evidence type="ECO:0000256" key="1">
    <source>
        <dbReference type="SAM" id="MobiDB-lite"/>
    </source>
</evidence>
<evidence type="ECO:0000313" key="3">
    <source>
        <dbReference type="RefSeq" id="XP_030376314.1"/>
    </source>
</evidence>
<dbReference type="SMART" id="SM00718">
    <property type="entry name" value="DM4_12"/>
    <property type="match status" value="1"/>
</dbReference>
<dbReference type="InterPro" id="IPR006631">
    <property type="entry name" value="DM4_12"/>
</dbReference>
<sequence length="460" mass="52698">MFWPASAQLGANSWRMNEAQAEPKADPTAVIGLGTAKPSLDLHTAPEASNLEQLIESKLNETAKQHGHVHSQDVLSRKRRYLVFPEGSSFQMVYDEYVCVVDFTNYLVLGITVALAWELPSKPPSELLEDVRTKLLDEGNIEVSRNDTASNITYVDNAKQPQQGSPGSYTGYSPNYINFAKPSASNAYYSMAPVFHTPMHPSYKYADSYYRRPTVPPGWRRKDNHYYSYYNRDSSSRNPFEKWTKPFNQVASHKITRFPYWALASRLRDTMRKHHSYYTGMPSQQYASPPLERRQGVAPDGGTYITSRKPFTRHHRIFSVFGKRSIPDPGNPHHRQRRSGVASESEAELSRLDRIQIKYHRTSRQALYERIEKYLNKRGQHGHHCVLRTLCETGQKSHEKEPGTFVGELMRAVFTIPEALEDEPVAYQNARYDKAHAHNGDCAALYPECKQSMWEANFVQ</sequence>